<dbReference type="EMBL" id="CP043494">
    <property type="protein sequence ID" value="WNG50442.1"/>
    <property type="molecule type" value="Genomic_DNA"/>
</dbReference>
<keyword evidence="2" id="KW-1185">Reference proteome</keyword>
<accession>A0ABY9X4Y1</accession>
<protein>
    <submittedName>
        <fullName evidence="1">Uncharacterized protein</fullName>
    </submittedName>
</protein>
<dbReference type="Proteomes" id="UP001611383">
    <property type="component" value="Chromosome"/>
</dbReference>
<sequence>MMPNTHEWRIGPHSLHFEPPDLLWLTFQGRLSLDEAAHLVALYKELGSKQPFFVLADMKDAELLEPEVGEYISEHMHSGLLLGTVYIGARLAQKGLAKGIVLAAQMEERAEPAALETLHFVATKDEARALVVQLRARMSGTQP</sequence>
<proteinExistence type="predicted"/>
<gene>
    <name evidence="1" type="ORF">F0U60_44670</name>
</gene>
<evidence type="ECO:0000313" key="2">
    <source>
        <dbReference type="Proteomes" id="UP001611383"/>
    </source>
</evidence>
<name>A0ABY9X4Y1_9BACT</name>
<organism evidence="1 2">
    <name type="scientific">Archangium minus</name>
    <dbReference type="NCBI Taxonomy" id="83450"/>
    <lineage>
        <taxon>Bacteria</taxon>
        <taxon>Pseudomonadati</taxon>
        <taxon>Myxococcota</taxon>
        <taxon>Myxococcia</taxon>
        <taxon>Myxococcales</taxon>
        <taxon>Cystobacterineae</taxon>
        <taxon>Archangiaceae</taxon>
        <taxon>Archangium</taxon>
    </lineage>
</organism>
<evidence type="ECO:0000313" key="1">
    <source>
        <dbReference type="EMBL" id="WNG50442.1"/>
    </source>
</evidence>
<dbReference type="RefSeq" id="WP_395809519.1">
    <property type="nucleotide sequence ID" value="NZ_CP043494.1"/>
</dbReference>
<reference evidence="1 2" key="1">
    <citation type="submission" date="2019-08" db="EMBL/GenBank/DDBJ databases">
        <title>Archangium and Cystobacter genomes.</title>
        <authorList>
            <person name="Chen I.-C.K."/>
            <person name="Wielgoss S."/>
        </authorList>
    </citation>
    <scope>NUCLEOTIDE SEQUENCE [LARGE SCALE GENOMIC DNA]</scope>
    <source>
        <strain evidence="1 2">Cbm 6</strain>
    </source>
</reference>